<keyword evidence="2" id="KW-1185">Reference proteome</keyword>
<name>A0ABR8S015_9MICO</name>
<evidence type="ECO:0008006" key="3">
    <source>
        <dbReference type="Google" id="ProtNLM"/>
    </source>
</evidence>
<comment type="caution">
    <text evidence="1">The sequence shown here is derived from an EMBL/GenBank/DDBJ whole genome shotgun (WGS) entry which is preliminary data.</text>
</comment>
<organism evidence="1 2">
    <name type="scientific">Microbacterium pullorum</name>
    <dbReference type="NCBI Taxonomy" id="2762236"/>
    <lineage>
        <taxon>Bacteria</taxon>
        <taxon>Bacillati</taxon>
        <taxon>Actinomycetota</taxon>
        <taxon>Actinomycetes</taxon>
        <taxon>Micrococcales</taxon>
        <taxon>Microbacteriaceae</taxon>
        <taxon>Microbacterium</taxon>
    </lineage>
</organism>
<dbReference type="EMBL" id="JACSQP010000002">
    <property type="protein sequence ID" value="MBD7956795.1"/>
    <property type="molecule type" value="Genomic_DNA"/>
</dbReference>
<dbReference type="Proteomes" id="UP000648352">
    <property type="component" value="Unassembled WGS sequence"/>
</dbReference>
<reference evidence="1 2" key="1">
    <citation type="submission" date="2020-08" db="EMBL/GenBank/DDBJ databases">
        <title>A Genomic Blueprint of the Chicken Gut Microbiome.</title>
        <authorList>
            <person name="Gilroy R."/>
            <person name="Ravi A."/>
            <person name="Getino M."/>
            <person name="Pursley I."/>
            <person name="Horton D.L."/>
            <person name="Alikhan N.-F."/>
            <person name="Baker D."/>
            <person name="Gharbi K."/>
            <person name="Hall N."/>
            <person name="Watson M."/>
            <person name="Adriaenssens E.M."/>
            <person name="Foster-Nyarko E."/>
            <person name="Jarju S."/>
            <person name="Secka A."/>
            <person name="Antonio M."/>
            <person name="Oren A."/>
            <person name="Chaudhuri R."/>
            <person name="La Ragione R.M."/>
            <person name="Hildebrand F."/>
            <person name="Pallen M.J."/>
        </authorList>
    </citation>
    <scope>NUCLEOTIDE SEQUENCE [LARGE SCALE GENOMIC DNA]</scope>
    <source>
        <strain evidence="1 2">Sa4CUA7</strain>
    </source>
</reference>
<gene>
    <name evidence="1" type="ORF">H9651_04035</name>
</gene>
<dbReference type="RefSeq" id="WP_191717806.1">
    <property type="nucleotide sequence ID" value="NZ_JACSQP010000002.1"/>
</dbReference>
<sequence length="334" mass="36242">MPLLLTGLLPTPTPLLRTAEVPHPERAMARGELVRVRQGVYAPTDLWRSLAPWDRYLARVHAVALKYPNAVFSHDSAAALLGLPVFGDPVVVHLLEDPLGRSRLAGGIRVHTHTGDREILAVGGLLITGILDTAVDTARSRHRAIGLSMADAALRADPSLSAAALQAGNERRVSKRGRAIARWSLARPNGLAESPLESVSRAVAEWLGFPGPVLQMRFPTTDGGHDRSDLVWEQASVAGECDGGLKYDGRFGHAEVVQARQRERDARLRRHVRTVVHWGWRDTVLATPLRDILTGAGLRPTAREDTAALFSLRRALAPTLPPTGETNADGRDRG</sequence>
<proteinExistence type="predicted"/>
<protein>
    <recommendedName>
        <fullName evidence="3">Transcriptional regulator, AbiEi antitoxin, Type IV TA system</fullName>
    </recommendedName>
</protein>
<evidence type="ECO:0000313" key="2">
    <source>
        <dbReference type="Proteomes" id="UP000648352"/>
    </source>
</evidence>
<evidence type="ECO:0000313" key="1">
    <source>
        <dbReference type="EMBL" id="MBD7956795.1"/>
    </source>
</evidence>
<accession>A0ABR8S015</accession>